<comment type="similarity">
    <text evidence="1 2">Belongs to the profilin family.</text>
</comment>
<keyword evidence="2" id="KW-0009">Actin-binding</keyword>
<dbReference type="PANTHER" id="PTHR11604:SF2">
    <property type="entry name" value="PROFILIN-4"/>
    <property type="match status" value="1"/>
</dbReference>
<dbReference type="RefSeq" id="XP_065648613.1">
    <property type="nucleotide sequence ID" value="XM_065792541.1"/>
</dbReference>
<evidence type="ECO:0000313" key="3">
    <source>
        <dbReference type="Proteomes" id="UP001652625"/>
    </source>
</evidence>
<gene>
    <name evidence="4" type="primary">LOC136077992</name>
</gene>
<organism evidence="3 4">
    <name type="scientific">Hydra vulgaris</name>
    <name type="common">Hydra</name>
    <name type="synonym">Hydra attenuata</name>
    <dbReference type="NCBI Taxonomy" id="6087"/>
    <lineage>
        <taxon>Eukaryota</taxon>
        <taxon>Metazoa</taxon>
        <taxon>Cnidaria</taxon>
        <taxon>Hydrozoa</taxon>
        <taxon>Hydroidolina</taxon>
        <taxon>Anthoathecata</taxon>
        <taxon>Aplanulata</taxon>
        <taxon>Hydridae</taxon>
        <taxon>Hydra</taxon>
    </lineage>
</organism>
<dbReference type="Pfam" id="PF00235">
    <property type="entry name" value="Profilin"/>
    <property type="match status" value="1"/>
</dbReference>
<dbReference type="Proteomes" id="UP001652625">
    <property type="component" value="Chromosome 03"/>
</dbReference>
<sequence length="139" mass="15972">MAKRNCNCNINTQINVLLQKCLIETGNVEHCAIFRRKDSKLLAHSPSFLISRNEIEYFRDLYNNVLETRSNGILFRSEQYITVRADKYSIYSKRNNVEGLIMTRTASVIIIATYAKGMYASVCVEAVEKLGDYFREKGS</sequence>
<dbReference type="InterPro" id="IPR005455">
    <property type="entry name" value="PFN_euk"/>
</dbReference>
<evidence type="ECO:0000256" key="2">
    <source>
        <dbReference type="RuleBase" id="RU003909"/>
    </source>
</evidence>
<evidence type="ECO:0000313" key="4">
    <source>
        <dbReference type="RefSeq" id="XP_065648613.1"/>
    </source>
</evidence>
<proteinExistence type="inferred from homology"/>
<reference evidence="4" key="1">
    <citation type="submission" date="2025-08" db="UniProtKB">
        <authorList>
            <consortium name="RefSeq"/>
        </authorList>
    </citation>
    <scope>IDENTIFICATION</scope>
</reference>
<dbReference type="InterPro" id="IPR036140">
    <property type="entry name" value="PFN_sf"/>
</dbReference>
<evidence type="ECO:0000256" key="1">
    <source>
        <dbReference type="ARBA" id="ARBA00010058"/>
    </source>
</evidence>
<dbReference type="GeneID" id="136077992"/>
<dbReference type="PANTHER" id="PTHR11604">
    <property type="entry name" value="PROFILIN"/>
    <property type="match status" value="1"/>
</dbReference>
<dbReference type="Gene3D" id="3.30.450.30">
    <property type="entry name" value="Dynein light chain 2a, cytoplasmic"/>
    <property type="match status" value="1"/>
</dbReference>
<dbReference type="SMART" id="SM00392">
    <property type="entry name" value="PROF"/>
    <property type="match status" value="1"/>
</dbReference>
<name>A0ABM4BHV1_HYDVU</name>
<keyword evidence="3" id="KW-1185">Reference proteome</keyword>
<dbReference type="InterPro" id="IPR048278">
    <property type="entry name" value="PFN"/>
</dbReference>
<accession>A0ABM4BHV1</accession>
<dbReference type="CDD" id="cd00148">
    <property type="entry name" value="PROF"/>
    <property type="match status" value="1"/>
</dbReference>
<dbReference type="SUPFAM" id="SSF55770">
    <property type="entry name" value="Profilin (actin-binding protein)"/>
    <property type="match status" value="1"/>
</dbReference>
<protein>
    <recommendedName>
        <fullName evidence="2">Profilin</fullName>
    </recommendedName>
</protein>